<dbReference type="Pfam" id="PF13560">
    <property type="entry name" value="HTH_31"/>
    <property type="match status" value="1"/>
</dbReference>
<keyword evidence="3" id="KW-1185">Reference proteome</keyword>
<name>A0ABP8YX16_9MICO</name>
<dbReference type="Pfam" id="PF17765">
    <property type="entry name" value="MLTR_LBD"/>
    <property type="match status" value="1"/>
</dbReference>
<proteinExistence type="predicted"/>
<evidence type="ECO:0000313" key="3">
    <source>
        <dbReference type="Proteomes" id="UP001500121"/>
    </source>
</evidence>
<organism evidence="2 3">
    <name type="scientific">Amnibacterium soli</name>
    <dbReference type="NCBI Taxonomy" id="1282736"/>
    <lineage>
        <taxon>Bacteria</taxon>
        <taxon>Bacillati</taxon>
        <taxon>Actinomycetota</taxon>
        <taxon>Actinomycetes</taxon>
        <taxon>Micrococcales</taxon>
        <taxon>Microbacteriaceae</taxon>
        <taxon>Amnibacterium</taxon>
    </lineage>
</organism>
<dbReference type="PANTHER" id="PTHR35010:SF2">
    <property type="entry name" value="BLL4672 PROTEIN"/>
    <property type="match status" value="1"/>
</dbReference>
<dbReference type="RefSeq" id="WP_345480088.1">
    <property type="nucleotide sequence ID" value="NZ_BAABLP010000002.1"/>
</dbReference>
<dbReference type="Gene3D" id="3.30.450.180">
    <property type="match status" value="1"/>
</dbReference>
<accession>A0ABP8YX16</accession>
<dbReference type="Proteomes" id="UP001500121">
    <property type="component" value="Unassembled WGS sequence"/>
</dbReference>
<dbReference type="PANTHER" id="PTHR35010">
    <property type="entry name" value="BLL4672 PROTEIN-RELATED"/>
    <property type="match status" value="1"/>
</dbReference>
<dbReference type="SMART" id="SM00530">
    <property type="entry name" value="HTH_XRE"/>
    <property type="match status" value="1"/>
</dbReference>
<dbReference type="InterPro" id="IPR010982">
    <property type="entry name" value="Lambda_DNA-bd_dom_sf"/>
</dbReference>
<dbReference type="InterPro" id="IPR001387">
    <property type="entry name" value="Cro/C1-type_HTH"/>
</dbReference>
<evidence type="ECO:0000313" key="2">
    <source>
        <dbReference type="EMBL" id="GAA4742042.1"/>
    </source>
</evidence>
<gene>
    <name evidence="2" type="ORF">GCM10025783_11690</name>
</gene>
<dbReference type="SUPFAM" id="SSF47413">
    <property type="entry name" value="lambda repressor-like DNA-binding domains"/>
    <property type="match status" value="1"/>
</dbReference>
<sequence>MSDRRGELGEFLRSRRAVVTPEDVGLPAGGRRRTPGLRREEVAQLAGVGVTWLTWLEQGRDIRASEQVLTAIARALRLDQDERNHLLELGGFGASAQPAPAPLDGAVLRLLERLGPAPAYVQNARYDVLAHNAAFGRMVTDLDAVPAERRNTMWLAFTDVAWRAAMPDWEAVTARMAAQLRAQGGSEPEAGRRDELVARLSEASPRFRELWKRHDVVEPRVGHKVYISPIVGRLRFDVVSTWLQPRHGLRLVVHVPADAETESRLQALAVEPRSFAV</sequence>
<evidence type="ECO:0000259" key="1">
    <source>
        <dbReference type="SMART" id="SM00530"/>
    </source>
</evidence>
<dbReference type="InterPro" id="IPR041413">
    <property type="entry name" value="MLTR_LBD"/>
</dbReference>
<dbReference type="EMBL" id="BAABLP010000002">
    <property type="protein sequence ID" value="GAA4742042.1"/>
    <property type="molecule type" value="Genomic_DNA"/>
</dbReference>
<dbReference type="Gene3D" id="1.10.260.40">
    <property type="entry name" value="lambda repressor-like DNA-binding domains"/>
    <property type="match status" value="1"/>
</dbReference>
<reference evidence="3" key="1">
    <citation type="journal article" date="2019" name="Int. J. Syst. Evol. Microbiol.">
        <title>The Global Catalogue of Microorganisms (GCM) 10K type strain sequencing project: providing services to taxonomists for standard genome sequencing and annotation.</title>
        <authorList>
            <consortium name="The Broad Institute Genomics Platform"/>
            <consortium name="The Broad Institute Genome Sequencing Center for Infectious Disease"/>
            <person name="Wu L."/>
            <person name="Ma J."/>
        </authorList>
    </citation>
    <scope>NUCLEOTIDE SEQUENCE [LARGE SCALE GENOMIC DNA]</scope>
    <source>
        <strain evidence="3">JCM 19015</strain>
    </source>
</reference>
<dbReference type="CDD" id="cd00093">
    <property type="entry name" value="HTH_XRE"/>
    <property type="match status" value="1"/>
</dbReference>
<comment type="caution">
    <text evidence="2">The sequence shown here is derived from an EMBL/GenBank/DDBJ whole genome shotgun (WGS) entry which is preliminary data.</text>
</comment>
<feature type="domain" description="HTH cro/C1-type" evidence="1">
    <location>
        <begin position="7"/>
        <end position="83"/>
    </location>
</feature>
<protein>
    <submittedName>
        <fullName evidence="2">Helix-turn-helix transcriptional regulator</fullName>
    </submittedName>
</protein>